<dbReference type="GO" id="GO:0003677">
    <property type="term" value="F:DNA binding"/>
    <property type="evidence" value="ECO:0007669"/>
    <property type="project" value="InterPro"/>
</dbReference>
<accession>A0A367IPW6</accession>
<proteinExistence type="predicted"/>
<feature type="domain" description="Nuclease associated modular" evidence="2">
    <location>
        <begin position="97"/>
        <end position="113"/>
    </location>
</feature>
<evidence type="ECO:0000313" key="3">
    <source>
        <dbReference type="EMBL" id="RCH79737.1"/>
    </source>
</evidence>
<dbReference type="SMART" id="SM00496">
    <property type="entry name" value="IENR2"/>
    <property type="match status" value="2"/>
</dbReference>
<reference evidence="3 4" key="1">
    <citation type="journal article" date="2018" name="G3 (Bethesda)">
        <title>Phylogenetic and Phylogenomic Definition of Rhizopus Species.</title>
        <authorList>
            <person name="Gryganskyi A.P."/>
            <person name="Golan J."/>
            <person name="Dolatabadi S."/>
            <person name="Mondo S."/>
            <person name="Robb S."/>
            <person name="Idnurm A."/>
            <person name="Muszewska A."/>
            <person name="Steczkiewicz K."/>
            <person name="Masonjones S."/>
            <person name="Liao H.L."/>
            <person name="Gajdeczka M.T."/>
            <person name="Anike F."/>
            <person name="Vuek A."/>
            <person name="Anishchenko I.M."/>
            <person name="Voigt K."/>
            <person name="de Hoog G.S."/>
            <person name="Smith M.E."/>
            <person name="Heitman J."/>
            <person name="Vilgalys R."/>
            <person name="Stajich J.E."/>
        </authorList>
    </citation>
    <scope>NUCLEOTIDE SEQUENCE [LARGE SCALE GENOMIC DNA]</scope>
    <source>
        <strain evidence="3 4">CBS 357.93</strain>
    </source>
</reference>
<dbReference type="InterPro" id="IPR035901">
    <property type="entry name" value="GIY-YIG_endonuc_sf"/>
</dbReference>
<protein>
    <recommendedName>
        <fullName evidence="2">Nuclease associated modular domain-containing protein</fullName>
    </recommendedName>
</protein>
<feature type="domain" description="Nuclease associated modular" evidence="2">
    <location>
        <begin position="73"/>
        <end position="89"/>
    </location>
</feature>
<dbReference type="SUPFAM" id="SSF64496">
    <property type="entry name" value="DNA-binding domain of intron-encoded endonucleases"/>
    <property type="match status" value="1"/>
</dbReference>
<dbReference type="Pfam" id="PF07460">
    <property type="entry name" value="NUMOD3"/>
    <property type="match status" value="1"/>
</dbReference>
<evidence type="ECO:0000259" key="2">
    <source>
        <dbReference type="SMART" id="SM00496"/>
    </source>
</evidence>
<gene>
    <name evidence="3" type="ORF">CU097_002424</name>
</gene>
<dbReference type="InterPro" id="IPR006350">
    <property type="entry name" value="Intron_endoG1"/>
</dbReference>
<feature type="non-terminal residue" evidence="3">
    <location>
        <position position="142"/>
    </location>
</feature>
<dbReference type="Proteomes" id="UP000252139">
    <property type="component" value="Unassembled WGS sequence"/>
</dbReference>
<evidence type="ECO:0000313" key="4">
    <source>
        <dbReference type="Proteomes" id="UP000252139"/>
    </source>
</evidence>
<keyword evidence="4" id="KW-1185">Reference proteome</keyword>
<organism evidence="3 4">
    <name type="scientific">Rhizopus azygosporus</name>
    <name type="common">Rhizopus microsporus var. azygosporus</name>
    <dbReference type="NCBI Taxonomy" id="86630"/>
    <lineage>
        <taxon>Eukaryota</taxon>
        <taxon>Fungi</taxon>
        <taxon>Fungi incertae sedis</taxon>
        <taxon>Mucoromycota</taxon>
        <taxon>Mucoromycotina</taxon>
        <taxon>Mucoromycetes</taxon>
        <taxon>Mucorales</taxon>
        <taxon>Mucorineae</taxon>
        <taxon>Rhizopodaceae</taxon>
        <taxon>Rhizopus</taxon>
    </lineage>
</organism>
<feature type="region of interest" description="Disordered" evidence="1">
    <location>
        <begin position="82"/>
        <end position="113"/>
    </location>
</feature>
<dbReference type="SUPFAM" id="SSF82771">
    <property type="entry name" value="GIY-YIG endonuclease"/>
    <property type="match status" value="1"/>
</dbReference>
<dbReference type="OrthoDB" id="5381460at2759"/>
<evidence type="ECO:0000256" key="1">
    <source>
        <dbReference type="SAM" id="MobiDB-lite"/>
    </source>
</evidence>
<name>A0A367IPW6_RHIAZ</name>
<comment type="caution">
    <text evidence="3">The sequence shown here is derived from an EMBL/GenBank/DDBJ whole genome shotgun (WGS) entry which is preliminary data.</text>
</comment>
<dbReference type="AlphaFoldDB" id="A0A367IPW6"/>
<dbReference type="Gene3D" id="3.40.1440.10">
    <property type="entry name" value="GIY-YIG endonuclease"/>
    <property type="match status" value="1"/>
</dbReference>
<dbReference type="NCBIfam" id="TIGR01453">
    <property type="entry name" value="grpIintron_endo"/>
    <property type="match status" value="1"/>
</dbReference>
<dbReference type="InterPro" id="IPR003611">
    <property type="entry name" value="NUMOD3"/>
</dbReference>
<sequence length="142" mass="15892">MFTNNTNGRGDSIIYSAIIKYGWQSFTLEIVEIVDIDGLNNVDKRNLLMSREQHFIDTINPEYNILKVAGSNAGHKMSLEARKKISESKKGKPSHRAGAVHSEESRNLMSTNSTSKKPVYMYSADNTLIGQYQSIDECATDT</sequence>
<dbReference type="GO" id="GO:0004519">
    <property type="term" value="F:endonuclease activity"/>
    <property type="evidence" value="ECO:0007669"/>
    <property type="project" value="InterPro"/>
</dbReference>
<dbReference type="EMBL" id="PJQL01004316">
    <property type="protein sequence ID" value="RCH79737.1"/>
    <property type="molecule type" value="Genomic_DNA"/>
</dbReference>